<comment type="caution">
    <text evidence="7">The sequence shown here is derived from an EMBL/GenBank/DDBJ whole genome shotgun (WGS) entry which is preliminary data.</text>
</comment>
<dbReference type="SUPFAM" id="SSF46785">
    <property type="entry name" value="Winged helix' DNA-binding domain"/>
    <property type="match status" value="1"/>
</dbReference>
<organism evidence="7 8">
    <name type="scientific">Roseibacillus persicicus</name>
    <dbReference type="NCBI Taxonomy" id="454148"/>
    <lineage>
        <taxon>Bacteria</taxon>
        <taxon>Pseudomonadati</taxon>
        <taxon>Verrucomicrobiota</taxon>
        <taxon>Verrucomicrobiia</taxon>
        <taxon>Verrucomicrobiales</taxon>
        <taxon>Verrucomicrobiaceae</taxon>
        <taxon>Roseibacillus</taxon>
    </lineage>
</organism>
<dbReference type="InterPro" id="IPR004839">
    <property type="entry name" value="Aminotransferase_I/II_large"/>
</dbReference>
<evidence type="ECO:0000313" key="7">
    <source>
        <dbReference type="EMBL" id="GHC55102.1"/>
    </source>
</evidence>
<dbReference type="Pfam" id="PF00392">
    <property type="entry name" value="GntR"/>
    <property type="match status" value="1"/>
</dbReference>
<proteinExistence type="inferred from homology"/>
<name>A0A918TMZ6_9BACT</name>
<dbReference type="InterPro" id="IPR000524">
    <property type="entry name" value="Tscrpt_reg_HTH_GntR"/>
</dbReference>
<evidence type="ECO:0000256" key="5">
    <source>
        <dbReference type="ARBA" id="ARBA00023163"/>
    </source>
</evidence>
<gene>
    <name evidence="7" type="ORF">GCM10007100_22020</name>
</gene>
<dbReference type="CDD" id="cd07377">
    <property type="entry name" value="WHTH_GntR"/>
    <property type="match status" value="1"/>
</dbReference>
<comment type="similarity">
    <text evidence="1">In the C-terminal section; belongs to the class-I pyridoxal-phosphate-dependent aminotransferase family.</text>
</comment>
<keyword evidence="2" id="KW-0663">Pyridoxal phosphate</keyword>
<dbReference type="EMBL" id="BMXI01000009">
    <property type="protein sequence ID" value="GHC55102.1"/>
    <property type="molecule type" value="Genomic_DNA"/>
</dbReference>
<protein>
    <submittedName>
        <fullName evidence="7">GntR family transcriptional regulator</fullName>
    </submittedName>
</protein>
<dbReference type="InterPro" id="IPR036388">
    <property type="entry name" value="WH-like_DNA-bd_sf"/>
</dbReference>
<accession>A0A918TMZ6</accession>
<evidence type="ECO:0000313" key="8">
    <source>
        <dbReference type="Proteomes" id="UP000644507"/>
    </source>
</evidence>
<evidence type="ECO:0000256" key="1">
    <source>
        <dbReference type="ARBA" id="ARBA00005384"/>
    </source>
</evidence>
<dbReference type="Gene3D" id="3.40.640.10">
    <property type="entry name" value="Type I PLP-dependent aspartate aminotransferase-like (Major domain)"/>
    <property type="match status" value="1"/>
</dbReference>
<dbReference type="PANTHER" id="PTHR46577">
    <property type="entry name" value="HTH-TYPE TRANSCRIPTIONAL REGULATORY PROTEIN GABR"/>
    <property type="match status" value="1"/>
</dbReference>
<feature type="domain" description="HTH gntR-type" evidence="6">
    <location>
        <begin position="7"/>
        <end position="75"/>
    </location>
</feature>
<dbReference type="InterPro" id="IPR051446">
    <property type="entry name" value="HTH_trans_reg/aminotransferase"/>
</dbReference>
<dbReference type="AlphaFoldDB" id="A0A918TMZ6"/>
<reference evidence="7" key="1">
    <citation type="journal article" date="2014" name="Int. J. Syst. Evol. Microbiol.">
        <title>Complete genome sequence of Corynebacterium casei LMG S-19264T (=DSM 44701T), isolated from a smear-ripened cheese.</title>
        <authorList>
            <consortium name="US DOE Joint Genome Institute (JGI-PGF)"/>
            <person name="Walter F."/>
            <person name="Albersmeier A."/>
            <person name="Kalinowski J."/>
            <person name="Ruckert C."/>
        </authorList>
    </citation>
    <scope>NUCLEOTIDE SEQUENCE</scope>
    <source>
        <strain evidence="7">KCTC 12988</strain>
    </source>
</reference>
<dbReference type="RefSeq" id="WP_189570012.1">
    <property type="nucleotide sequence ID" value="NZ_BMXI01000009.1"/>
</dbReference>
<dbReference type="GO" id="GO:0003677">
    <property type="term" value="F:DNA binding"/>
    <property type="evidence" value="ECO:0007669"/>
    <property type="project" value="UniProtKB-KW"/>
</dbReference>
<evidence type="ECO:0000256" key="3">
    <source>
        <dbReference type="ARBA" id="ARBA00023015"/>
    </source>
</evidence>
<dbReference type="GO" id="GO:0030170">
    <property type="term" value="F:pyridoxal phosphate binding"/>
    <property type="evidence" value="ECO:0007669"/>
    <property type="project" value="InterPro"/>
</dbReference>
<reference evidence="7" key="2">
    <citation type="submission" date="2020-09" db="EMBL/GenBank/DDBJ databases">
        <authorList>
            <person name="Sun Q."/>
            <person name="Kim S."/>
        </authorList>
    </citation>
    <scope>NUCLEOTIDE SEQUENCE</scope>
    <source>
        <strain evidence="7">KCTC 12988</strain>
    </source>
</reference>
<dbReference type="Gene3D" id="1.10.10.10">
    <property type="entry name" value="Winged helix-like DNA-binding domain superfamily/Winged helix DNA-binding domain"/>
    <property type="match status" value="1"/>
</dbReference>
<keyword evidence="4" id="KW-0238">DNA-binding</keyword>
<dbReference type="InterPro" id="IPR015421">
    <property type="entry name" value="PyrdxlP-dep_Trfase_major"/>
</dbReference>
<dbReference type="Pfam" id="PF00155">
    <property type="entry name" value="Aminotran_1_2"/>
    <property type="match status" value="1"/>
</dbReference>
<dbReference type="GO" id="GO:0003700">
    <property type="term" value="F:DNA-binding transcription factor activity"/>
    <property type="evidence" value="ECO:0007669"/>
    <property type="project" value="InterPro"/>
</dbReference>
<keyword evidence="8" id="KW-1185">Reference proteome</keyword>
<dbReference type="CDD" id="cd00609">
    <property type="entry name" value="AAT_like"/>
    <property type="match status" value="1"/>
</dbReference>
<dbReference type="InterPro" id="IPR015422">
    <property type="entry name" value="PyrdxlP-dep_Trfase_small"/>
</dbReference>
<dbReference type="InterPro" id="IPR015424">
    <property type="entry name" value="PyrdxlP-dep_Trfase"/>
</dbReference>
<dbReference type="Gene3D" id="3.90.1150.10">
    <property type="entry name" value="Aspartate Aminotransferase, domain 1"/>
    <property type="match status" value="1"/>
</dbReference>
<dbReference type="PANTHER" id="PTHR46577:SF2">
    <property type="entry name" value="TRANSCRIPTIONAL REGULATORY PROTEIN"/>
    <property type="match status" value="1"/>
</dbReference>
<dbReference type="SUPFAM" id="SSF53383">
    <property type="entry name" value="PLP-dependent transferases"/>
    <property type="match status" value="1"/>
</dbReference>
<evidence type="ECO:0000256" key="4">
    <source>
        <dbReference type="ARBA" id="ARBA00023125"/>
    </source>
</evidence>
<dbReference type="InterPro" id="IPR036390">
    <property type="entry name" value="WH_DNA-bd_sf"/>
</dbReference>
<evidence type="ECO:0000256" key="2">
    <source>
        <dbReference type="ARBA" id="ARBA00022898"/>
    </source>
</evidence>
<sequence>MKTEPEKATYRQLADDLQKLIEKKTLRLCDRMPSLRKLATDRGVSLTTVQSAYEVLENRGLIEARPRSGFFVCPRIRVEERLPSMQQGRKRAARVERPDFYEEVMTAINDPEIIPLGCAIPSDEVYPEKTLARLTNAALRKHGAKIFRYTICPGRADLRHQVAHRLLSSGANVTEDEVITTTGVTEAVVVALSAVTEPGDLVAVEMPTFFGILRIIESLKLKVVEVPVCPIQGMNMDFLDEVTSKHEIKACVVQPNFHNPTGAVMGRADRERLATLAAQREFAIIEDDLYGDLVYEGKRPTSLLAHDKDGRVIHCGGVSKSLSPGLRVGWLVSKRYYEELKAVKSVSFSASSTLSEIVVASFLADGGFDRHLRKVRQLYQDQAMKMREAVFAAFPEGTRVNAPTGSFILWVQLPLQYDCEQLAKDALNEDISVAPGTIFTASEGLRNFLRLNCGFASDERIPKAIVRLGELLREQVQ</sequence>
<keyword evidence="5" id="KW-0804">Transcription</keyword>
<dbReference type="Proteomes" id="UP000644507">
    <property type="component" value="Unassembled WGS sequence"/>
</dbReference>
<dbReference type="SMART" id="SM00345">
    <property type="entry name" value="HTH_GNTR"/>
    <property type="match status" value="1"/>
</dbReference>
<dbReference type="PROSITE" id="PS50949">
    <property type="entry name" value="HTH_GNTR"/>
    <property type="match status" value="1"/>
</dbReference>
<keyword evidence="3" id="KW-0805">Transcription regulation</keyword>
<evidence type="ECO:0000259" key="6">
    <source>
        <dbReference type="PROSITE" id="PS50949"/>
    </source>
</evidence>